<sequence length="36" mass="4027">MTQTIGKRDRELVGLPAVPAICGYARRRRASRRITG</sequence>
<dbReference type="AlphaFoldDB" id="R7WSG6"/>
<evidence type="ECO:0000313" key="2">
    <source>
        <dbReference type="Proteomes" id="UP000013525"/>
    </source>
</evidence>
<evidence type="ECO:0000313" key="1">
    <source>
        <dbReference type="EMBL" id="EOM78246.1"/>
    </source>
</evidence>
<organism evidence="1 2">
    <name type="scientific">Rhodococcus rhodnii LMG 5362</name>
    <dbReference type="NCBI Taxonomy" id="1273125"/>
    <lineage>
        <taxon>Bacteria</taxon>
        <taxon>Bacillati</taxon>
        <taxon>Actinomycetota</taxon>
        <taxon>Actinomycetes</taxon>
        <taxon>Mycobacteriales</taxon>
        <taxon>Nocardiaceae</taxon>
        <taxon>Rhodococcus</taxon>
    </lineage>
</organism>
<dbReference type="Proteomes" id="UP000013525">
    <property type="component" value="Unassembled WGS sequence"/>
</dbReference>
<name>R7WSG6_9NOCA</name>
<proteinExistence type="predicted"/>
<accession>R7WSG6</accession>
<protein>
    <submittedName>
        <fullName evidence="1">Uncharacterized protein</fullName>
    </submittedName>
</protein>
<gene>
    <name evidence="1" type="ORF">Rrhod_0437</name>
</gene>
<comment type="caution">
    <text evidence="1">The sequence shown here is derived from an EMBL/GenBank/DDBJ whole genome shotgun (WGS) entry which is preliminary data.</text>
</comment>
<keyword evidence="2" id="KW-1185">Reference proteome</keyword>
<dbReference type="EMBL" id="APMY01000010">
    <property type="protein sequence ID" value="EOM78246.1"/>
    <property type="molecule type" value="Genomic_DNA"/>
</dbReference>
<reference evidence="1 2" key="1">
    <citation type="journal article" date="2013" name="Genome Announc.">
        <title>Draft Genome Sequence of Rhodococcus rhodnii Strain LMG5362, a Symbiont of Rhodnius prolixus (Hemiptera, Reduviidae, Triatominae), the Principle Vector of Trypanosoma cruzi.</title>
        <authorList>
            <person name="Pachebat J.A."/>
            <person name="van Keulen G."/>
            <person name="Whitten M.M."/>
            <person name="Girdwood S."/>
            <person name="Del Sol R."/>
            <person name="Dyson P.J."/>
            <person name="Facey P.D."/>
        </authorList>
    </citation>
    <scope>NUCLEOTIDE SEQUENCE [LARGE SCALE GENOMIC DNA]</scope>
    <source>
        <strain evidence="1 2">LMG 5362</strain>
    </source>
</reference>